<sequence length="78" mass="8742">MNSDNIYKHPKQNRKEQNVLAVYLLHLAFHSSRFVVAAMAHVENIITIPAAAARHTDGFSCTDICLSHSILLPLYRPA</sequence>
<dbReference type="EnsemblMetazoa" id="ENSAATROPT006344">
    <property type="protein sequence ID" value="ENSAATROPP005764"/>
    <property type="gene ID" value="ENSAATROPG005139"/>
</dbReference>
<proteinExistence type="predicted"/>
<protein>
    <submittedName>
        <fullName evidence="1">Uncharacterized protein</fullName>
    </submittedName>
</protein>
<dbReference type="AlphaFoldDB" id="A0AAG5D4F9"/>
<keyword evidence="2" id="KW-1185">Reference proteome</keyword>
<name>A0AAG5D4F9_ANOAO</name>
<reference evidence="1" key="1">
    <citation type="submission" date="2024-04" db="UniProtKB">
        <authorList>
            <consortium name="EnsemblMetazoa"/>
        </authorList>
    </citation>
    <scope>IDENTIFICATION</scope>
    <source>
        <strain evidence="1">EBRO</strain>
    </source>
</reference>
<evidence type="ECO:0000313" key="1">
    <source>
        <dbReference type="EnsemblMetazoa" id="ENSAATROPP005764"/>
    </source>
</evidence>
<evidence type="ECO:0000313" key="2">
    <source>
        <dbReference type="Proteomes" id="UP000075880"/>
    </source>
</evidence>
<accession>A0AAG5D4F9</accession>
<dbReference type="Proteomes" id="UP000075880">
    <property type="component" value="Unassembled WGS sequence"/>
</dbReference>
<organism evidence="1 2">
    <name type="scientific">Anopheles atroparvus</name>
    <name type="common">European mosquito</name>
    <dbReference type="NCBI Taxonomy" id="41427"/>
    <lineage>
        <taxon>Eukaryota</taxon>
        <taxon>Metazoa</taxon>
        <taxon>Ecdysozoa</taxon>
        <taxon>Arthropoda</taxon>
        <taxon>Hexapoda</taxon>
        <taxon>Insecta</taxon>
        <taxon>Pterygota</taxon>
        <taxon>Neoptera</taxon>
        <taxon>Endopterygota</taxon>
        <taxon>Diptera</taxon>
        <taxon>Nematocera</taxon>
        <taxon>Culicoidea</taxon>
        <taxon>Culicidae</taxon>
        <taxon>Anophelinae</taxon>
        <taxon>Anopheles</taxon>
    </lineage>
</organism>